<evidence type="ECO:0000313" key="3">
    <source>
        <dbReference type="Proteomes" id="UP000218334"/>
    </source>
</evidence>
<accession>A0A2H3AVP8</accession>
<dbReference type="EMBL" id="KZ293517">
    <property type="protein sequence ID" value="PBK58952.1"/>
    <property type="molecule type" value="Genomic_DNA"/>
</dbReference>
<feature type="region of interest" description="Disordered" evidence="1">
    <location>
        <begin position="49"/>
        <end position="85"/>
    </location>
</feature>
<name>A0A2H3AVP8_9AGAR</name>
<sequence>MSSPQPTPPENRHPTVAKCIGACPEKGQFLSQKNQRDTSIRAKGRLMVTGTRIENGPTEDDGEGEHELQGDGSLGRRRKRAKAKIGPMTTTRKLDRIGRSTRTWQGSVSTQRRCSSAVSTSVVGFKDKGAQSSINNFVGRRQGGRKEDVSPGVTGINAIRRAFLEIVAEDQRAGLLVVILRPGMEVPAENAKNAHTRSEESGEEVVSGRKSVIRLGGVAFVDVCKVGYCGTLSRPKPAGSVAFQGGGGGRSTKSGTGYHWIQSIVISVRYLEDIKTAALSWFKAVFLGLRDQHTVFTKDMTGKRAALSGHVWTRRSLNSYASLIPTGYKRVYEQVRKPNLMRDDQLFVILLSCSLDISRSPLDLILGHFLMVDHPAHAGEWQTLVWDGRHRHSASRDTRFSNEIVVFPAVGRYLGLKKAQAISRYQALDEKSLIDEVIHTRKPWEMELVTYGDQWMKGM</sequence>
<gene>
    <name evidence="2" type="ORF">ARMSODRAFT_983423</name>
</gene>
<evidence type="ECO:0000313" key="2">
    <source>
        <dbReference type="EMBL" id="PBK58952.1"/>
    </source>
</evidence>
<reference evidence="3" key="1">
    <citation type="journal article" date="2017" name="Nat. Ecol. Evol.">
        <title>Genome expansion and lineage-specific genetic innovations in the forest pathogenic fungi Armillaria.</title>
        <authorList>
            <person name="Sipos G."/>
            <person name="Prasanna A.N."/>
            <person name="Walter M.C."/>
            <person name="O'Connor E."/>
            <person name="Balint B."/>
            <person name="Krizsan K."/>
            <person name="Kiss B."/>
            <person name="Hess J."/>
            <person name="Varga T."/>
            <person name="Slot J."/>
            <person name="Riley R."/>
            <person name="Boka B."/>
            <person name="Rigling D."/>
            <person name="Barry K."/>
            <person name="Lee J."/>
            <person name="Mihaltcheva S."/>
            <person name="LaButti K."/>
            <person name="Lipzen A."/>
            <person name="Waldron R."/>
            <person name="Moloney N.M."/>
            <person name="Sperisen C."/>
            <person name="Kredics L."/>
            <person name="Vagvoelgyi C."/>
            <person name="Patrignani A."/>
            <person name="Fitzpatrick D."/>
            <person name="Nagy I."/>
            <person name="Doyle S."/>
            <person name="Anderson J.B."/>
            <person name="Grigoriev I.V."/>
            <person name="Gueldener U."/>
            <person name="Muensterkoetter M."/>
            <person name="Nagy L.G."/>
        </authorList>
    </citation>
    <scope>NUCLEOTIDE SEQUENCE [LARGE SCALE GENOMIC DNA]</scope>
    <source>
        <strain evidence="3">28-4</strain>
    </source>
</reference>
<dbReference type="AlphaFoldDB" id="A0A2H3AVP8"/>
<dbReference type="Proteomes" id="UP000218334">
    <property type="component" value="Unassembled WGS sequence"/>
</dbReference>
<evidence type="ECO:0000256" key="1">
    <source>
        <dbReference type="SAM" id="MobiDB-lite"/>
    </source>
</evidence>
<proteinExistence type="predicted"/>
<protein>
    <submittedName>
        <fullName evidence="2">Uncharacterized protein</fullName>
    </submittedName>
</protein>
<organism evidence="2 3">
    <name type="scientific">Armillaria solidipes</name>
    <dbReference type="NCBI Taxonomy" id="1076256"/>
    <lineage>
        <taxon>Eukaryota</taxon>
        <taxon>Fungi</taxon>
        <taxon>Dikarya</taxon>
        <taxon>Basidiomycota</taxon>
        <taxon>Agaricomycotina</taxon>
        <taxon>Agaricomycetes</taxon>
        <taxon>Agaricomycetidae</taxon>
        <taxon>Agaricales</taxon>
        <taxon>Marasmiineae</taxon>
        <taxon>Physalacriaceae</taxon>
        <taxon>Armillaria</taxon>
    </lineage>
</organism>
<keyword evidence="3" id="KW-1185">Reference proteome</keyword>